<name>A0A8E0S2W3_9TREM</name>
<dbReference type="Gene3D" id="3.90.660.10">
    <property type="match status" value="1"/>
</dbReference>
<dbReference type="Pfam" id="PF01593">
    <property type="entry name" value="Amino_oxidase"/>
    <property type="match status" value="1"/>
</dbReference>
<evidence type="ECO:0000313" key="4">
    <source>
        <dbReference type="Proteomes" id="UP000728185"/>
    </source>
</evidence>
<dbReference type="InterPro" id="IPR050281">
    <property type="entry name" value="Flavin_monoamine_oxidase"/>
</dbReference>
<organism evidence="3 4">
    <name type="scientific">Fasciolopsis buskii</name>
    <dbReference type="NCBI Taxonomy" id="27845"/>
    <lineage>
        <taxon>Eukaryota</taxon>
        <taxon>Metazoa</taxon>
        <taxon>Spiralia</taxon>
        <taxon>Lophotrochozoa</taxon>
        <taxon>Platyhelminthes</taxon>
        <taxon>Trematoda</taxon>
        <taxon>Digenea</taxon>
        <taxon>Plagiorchiida</taxon>
        <taxon>Echinostomata</taxon>
        <taxon>Echinostomatoidea</taxon>
        <taxon>Fasciolidae</taxon>
        <taxon>Fasciolopsis</taxon>
    </lineage>
</organism>
<comment type="caution">
    <text evidence="3">The sequence shown here is derived from an EMBL/GenBank/DDBJ whole genome shotgun (WGS) entry which is preliminary data.</text>
</comment>
<feature type="domain" description="Amine oxidase" evidence="2">
    <location>
        <begin position="42"/>
        <end position="587"/>
    </location>
</feature>
<dbReference type="PANTHER" id="PTHR10742">
    <property type="entry name" value="FLAVIN MONOAMINE OXIDASE"/>
    <property type="match status" value="1"/>
</dbReference>
<sequence length="924" mass="101840">MLAHIMSFVTWSNPFHGSYCLGFLLAMPESVIYDVIILGAGIAGLTVAKILHKEGLRALVLEARDRNGGRIHTIRIPASGNSDEVVVDLGASYLHGCVGSQEIQPLFTLASRLNMSTTTAPGDVLGPYRGWECPEIALWRDHKTGETIHLDEVAEMSCLLDRCLVHILMTAKQKKSGSLTKPTLADVLDASLDACLRLLFKAGQRTSPTMSRRERGIFDSLFARYIAYVNPAHRLPVNLSLGPHYEADAAANVAFDADQPTVQAKELYLNWLERKRTHLALHGPRCAVARRTEHRWEDRLVLQGFDRLIQFLATDLDIKHRCIVKHVDWSRVVNSKTAPGHWSNKNTNMDDVICIEASSYQDDGHVSASSRKPPQKYLARFCVVTLPVGVLKGLDRRSAVNFYPPLPAKKQLAINRLGVPRYGAETHNKVVLRFNPLDVFWDRTAAQIVCPGARLHMLNCDFFGQPGVLVAHIWGGSQIRLLNRPDHAIVQELMELLSGMFPERRPLPEPVFTTVTRWSEDPFSLGAYTAGEVGSSDADRHEYAGPLPSPENARVLFAGEGTVDSTGGQQCTHGAFLSGVNSALAILDQVQGGRCRLRDVRIVDYLTGHRTYSFPPHSMIRRAMRRKTNAESLIQSSGKSEAPSEQETTSKKLRTEAAQNSQTDRTFPPVLCVSTGTHIRSQTNTVNCSSKSDLSIVPSRRSNRMSTWISSQASASLYSFYKVRRSGGSCEKRTRPNYCASSSSTSSLGSFKDESTPSPSSPEPSGDGVVDDEQSRVRGKLLTQPLLHTFPPVTENDKNPCINYELVQPNRDLGVSFGAPPVFRPPLPLMILTAALTSKKTVEHSDTSEFSSRIRNVLPDCCDQSPRLATTSNPCTRKKFSSEATSPNTVPILGSSHYSQKPIVPSTFLVDNSVLDCPHVTDNS</sequence>
<dbReference type="SUPFAM" id="SSF51905">
    <property type="entry name" value="FAD/NAD(P)-binding domain"/>
    <property type="match status" value="1"/>
</dbReference>
<evidence type="ECO:0000256" key="1">
    <source>
        <dbReference type="SAM" id="MobiDB-lite"/>
    </source>
</evidence>
<dbReference type="AlphaFoldDB" id="A0A8E0S2W3"/>
<evidence type="ECO:0000313" key="3">
    <source>
        <dbReference type="EMBL" id="KAA0197624.1"/>
    </source>
</evidence>
<feature type="region of interest" description="Disordered" evidence="1">
    <location>
        <begin position="628"/>
        <end position="669"/>
    </location>
</feature>
<dbReference type="PRINTS" id="PR00420">
    <property type="entry name" value="RNGMNOXGNASE"/>
</dbReference>
<accession>A0A8E0S2W3</accession>
<dbReference type="PANTHER" id="PTHR10742:SF410">
    <property type="entry name" value="LYSINE-SPECIFIC HISTONE DEMETHYLASE 2"/>
    <property type="match status" value="1"/>
</dbReference>
<dbReference type="EMBL" id="LUCM01002261">
    <property type="protein sequence ID" value="KAA0197624.1"/>
    <property type="molecule type" value="Genomic_DNA"/>
</dbReference>
<gene>
    <name evidence="3" type="ORF">FBUS_06091</name>
</gene>
<dbReference type="OrthoDB" id="7777654at2759"/>
<feature type="compositionally biased region" description="Low complexity" evidence="1">
    <location>
        <begin position="741"/>
        <end position="750"/>
    </location>
</feature>
<feature type="compositionally biased region" description="Polar residues" evidence="1">
    <location>
        <begin position="630"/>
        <end position="647"/>
    </location>
</feature>
<dbReference type="GO" id="GO:0016491">
    <property type="term" value="F:oxidoreductase activity"/>
    <property type="evidence" value="ECO:0007669"/>
    <property type="project" value="InterPro"/>
</dbReference>
<proteinExistence type="predicted"/>
<reference evidence="3" key="1">
    <citation type="submission" date="2019-05" db="EMBL/GenBank/DDBJ databases">
        <title>Annotation for the trematode Fasciolopsis buski.</title>
        <authorList>
            <person name="Choi Y.-J."/>
        </authorList>
    </citation>
    <scope>NUCLEOTIDE SEQUENCE</scope>
    <source>
        <strain evidence="3">HT</strain>
        <tissue evidence="3">Whole worm</tissue>
    </source>
</reference>
<feature type="region of interest" description="Disordered" evidence="1">
    <location>
        <begin position="728"/>
        <end position="774"/>
    </location>
</feature>
<evidence type="ECO:0000259" key="2">
    <source>
        <dbReference type="Pfam" id="PF01593"/>
    </source>
</evidence>
<protein>
    <submittedName>
        <fullName evidence="3">Lysine-specific histone demethylase 1 2</fullName>
    </submittedName>
</protein>
<keyword evidence="4" id="KW-1185">Reference proteome</keyword>
<dbReference type="InterPro" id="IPR036188">
    <property type="entry name" value="FAD/NAD-bd_sf"/>
</dbReference>
<dbReference type="Gene3D" id="3.50.50.60">
    <property type="entry name" value="FAD/NAD(P)-binding domain"/>
    <property type="match status" value="1"/>
</dbReference>
<dbReference type="Proteomes" id="UP000728185">
    <property type="component" value="Unassembled WGS sequence"/>
</dbReference>
<dbReference type="SUPFAM" id="SSF54373">
    <property type="entry name" value="FAD-linked reductases, C-terminal domain"/>
    <property type="match status" value="1"/>
</dbReference>
<dbReference type="InterPro" id="IPR002937">
    <property type="entry name" value="Amino_oxidase"/>
</dbReference>